<comment type="caution">
    <text evidence="2">The sequence shown here is derived from an EMBL/GenBank/DDBJ whole genome shotgun (WGS) entry which is preliminary data.</text>
</comment>
<evidence type="ECO:0000313" key="3">
    <source>
        <dbReference type="Proteomes" id="UP000011135"/>
    </source>
</evidence>
<dbReference type="AlphaFoldDB" id="L8JI78"/>
<reference evidence="2 3" key="1">
    <citation type="submission" date="2012-12" db="EMBL/GenBank/DDBJ databases">
        <title>Genome assembly of Fulvivirga imtechensis AK7.</title>
        <authorList>
            <person name="Nupur N."/>
            <person name="Khatri I."/>
            <person name="Kumar R."/>
            <person name="Subramanian S."/>
            <person name="Pinnaka A."/>
        </authorList>
    </citation>
    <scope>NUCLEOTIDE SEQUENCE [LARGE SCALE GENOMIC DNA]</scope>
    <source>
        <strain evidence="2 3">AK7</strain>
    </source>
</reference>
<proteinExistence type="predicted"/>
<dbReference type="OrthoDB" id="1364214at2"/>
<dbReference type="InterPro" id="IPR053830">
    <property type="entry name" value="DUF6922"/>
</dbReference>
<keyword evidence="3" id="KW-1185">Reference proteome</keyword>
<accession>L8JI78</accession>
<dbReference type="STRING" id="1237149.C900_00271"/>
<feature type="domain" description="DUF6922" evidence="1">
    <location>
        <begin position="4"/>
        <end position="53"/>
    </location>
</feature>
<gene>
    <name evidence="2" type="ORF">C900_00271</name>
</gene>
<dbReference type="EMBL" id="AMZN01000110">
    <property type="protein sequence ID" value="ELR68530.1"/>
    <property type="molecule type" value="Genomic_DNA"/>
</dbReference>
<name>L8JI78_9BACT</name>
<protein>
    <recommendedName>
        <fullName evidence="1">DUF6922 domain-containing protein</fullName>
    </recommendedName>
</protein>
<dbReference type="eggNOG" id="ENOG5033BV9">
    <property type="taxonomic scope" value="Bacteria"/>
</dbReference>
<dbReference type="RefSeq" id="WP_009583181.1">
    <property type="nucleotide sequence ID" value="NZ_AMZN01000110.1"/>
</dbReference>
<sequence>MNWQKKLFWDIDVTTLDTEKHAGFIMERVLHRGDLDDWNQLKKMYGWARLKEEAIKLRNLDLKTLIFLSTILNIPKDQFRCYSQIQLNQNI</sequence>
<evidence type="ECO:0000313" key="2">
    <source>
        <dbReference type="EMBL" id="ELR68530.1"/>
    </source>
</evidence>
<organism evidence="2 3">
    <name type="scientific">Fulvivirga imtechensis AK7</name>
    <dbReference type="NCBI Taxonomy" id="1237149"/>
    <lineage>
        <taxon>Bacteria</taxon>
        <taxon>Pseudomonadati</taxon>
        <taxon>Bacteroidota</taxon>
        <taxon>Cytophagia</taxon>
        <taxon>Cytophagales</taxon>
        <taxon>Fulvivirgaceae</taxon>
        <taxon>Fulvivirga</taxon>
    </lineage>
</organism>
<dbReference type="Pfam" id="PF21956">
    <property type="entry name" value="DUF6922"/>
    <property type="match status" value="1"/>
</dbReference>
<dbReference type="Proteomes" id="UP000011135">
    <property type="component" value="Unassembled WGS sequence"/>
</dbReference>
<evidence type="ECO:0000259" key="1">
    <source>
        <dbReference type="Pfam" id="PF21956"/>
    </source>
</evidence>